<sequence length="235" mass="24976">MDLGSLKALNAARHARRAVMLLTDLGEGRERVIAPGDAVEGGLDSAVGDAFRSGKSRVVETGGRKFFLNVHLPPPRLVVIGAVHVSQALAPMAEIAGYDMEIIDPRTAFATQERFPDVRFHAEWPEDVLKARPLDAFTAVAALTHDPKIDDYPLREAILADCFYVGALGSRKTHAARVSRLKATGLSDAQIGRIHAPIGLDIGAASPAEIAVAVLGEVISALRKHGPEQGKTGKA</sequence>
<evidence type="ECO:0000313" key="3">
    <source>
        <dbReference type="Proteomes" id="UP000239434"/>
    </source>
</evidence>
<proteinExistence type="predicted"/>
<dbReference type="Pfam" id="PF13478">
    <property type="entry name" value="XdhC_C"/>
    <property type="match status" value="1"/>
</dbReference>
<organism evidence="2 3">
    <name type="scientific">Phyllobacterium phragmitis</name>
    <dbReference type="NCBI Taxonomy" id="2670329"/>
    <lineage>
        <taxon>Bacteria</taxon>
        <taxon>Pseudomonadati</taxon>
        <taxon>Pseudomonadota</taxon>
        <taxon>Alphaproteobacteria</taxon>
        <taxon>Hyphomicrobiales</taxon>
        <taxon>Phyllobacteriaceae</taxon>
        <taxon>Phyllobacterium</taxon>
    </lineage>
</organism>
<evidence type="ECO:0000259" key="1">
    <source>
        <dbReference type="Pfam" id="PF13478"/>
    </source>
</evidence>
<dbReference type="Proteomes" id="UP000239434">
    <property type="component" value="Unassembled WGS sequence"/>
</dbReference>
<reference evidence="2 3" key="1">
    <citation type="submission" date="2018-02" db="EMBL/GenBank/DDBJ databases">
        <title>The draft genome of Phyllobacterium sp. 1N-3.</title>
        <authorList>
            <person name="Liu L."/>
            <person name="Li L."/>
            <person name="Zhang X."/>
            <person name="Wang T."/>
            <person name="Liang L."/>
        </authorList>
    </citation>
    <scope>NUCLEOTIDE SEQUENCE [LARGE SCALE GENOMIC DNA]</scope>
    <source>
        <strain evidence="2 3">1N-3</strain>
    </source>
</reference>
<comment type="caution">
    <text evidence="2">The sequence shown here is derived from an EMBL/GenBank/DDBJ whole genome shotgun (WGS) entry which is preliminary data.</text>
</comment>
<dbReference type="RefSeq" id="WP_105741660.1">
    <property type="nucleotide sequence ID" value="NZ_PVBR01000005.1"/>
</dbReference>
<dbReference type="PANTHER" id="PTHR30388">
    <property type="entry name" value="ALDEHYDE OXIDOREDUCTASE MOLYBDENUM COFACTOR ASSEMBLY PROTEIN"/>
    <property type="match status" value="1"/>
</dbReference>
<feature type="domain" description="XdhC Rossmann" evidence="1">
    <location>
        <begin position="77"/>
        <end position="218"/>
    </location>
</feature>
<keyword evidence="3" id="KW-1185">Reference proteome</keyword>
<dbReference type="InterPro" id="IPR052698">
    <property type="entry name" value="MoCofactor_Util/Proc"/>
</dbReference>
<dbReference type="AlphaFoldDB" id="A0A2S9IU30"/>
<gene>
    <name evidence="2" type="ORF">C5748_09395</name>
</gene>
<dbReference type="PANTHER" id="PTHR30388:SF4">
    <property type="entry name" value="MOLYBDENUM COFACTOR INSERTION CHAPERONE PAOD"/>
    <property type="match status" value="1"/>
</dbReference>
<dbReference type="EMBL" id="PVBR01000005">
    <property type="protein sequence ID" value="PRD44039.1"/>
    <property type="molecule type" value="Genomic_DNA"/>
</dbReference>
<dbReference type="Gene3D" id="3.40.50.720">
    <property type="entry name" value="NAD(P)-binding Rossmann-like Domain"/>
    <property type="match status" value="1"/>
</dbReference>
<accession>A0A2S9IU30</accession>
<protein>
    <submittedName>
        <fullName evidence="2">XdhC/CoxF family protein</fullName>
    </submittedName>
</protein>
<evidence type="ECO:0000313" key="2">
    <source>
        <dbReference type="EMBL" id="PRD44039.1"/>
    </source>
</evidence>
<dbReference type="InterPro" id="IPR027051">
    <property type="entry name" value="XdhC_Rossmann_dom"/>
</dbReference>
<name>A0A2S9IU30_9HYPH</name>